<keyword evidence="1" id="KW-0285">Flavoprotein</keyword>
<organism evidence="5 6">
    <name type="scientific">Nonomuraea recticatena</name>
    <dbReference type="NCBI Taxonomy" id="46178"/>
    <lineage>
        <taxon>Bacteria</taxon>
        <taxon>Bacillati</taxon>
        <taxon>Actinomycetota</taxon>
        <taxon>Actinomycetes</taxon>
        <taxon>Streptosporangiales</taxon>
        <taxon>Streptosporangiaceae</taxon>
        <taxon>Nonomuraea</taxon>
    </lineage>
</organism>
<dbReference type="Pfam" id="PF07992">
    <property type="entry name" value="Pyr_redox_2"/>
    <property type="match status" value="1"/>
</dbReference>
<protein>
    <recommendedName>
        <fullName evidence="4">FAD/NAD(P)-binding domain-containing protein</fullName>
    </recommendedName>
</protein>
<evidence type="ECO:0000256" key="2">
    <source>
        <dbReference type="ARBA" id="ARBA00023002"/>
    </source>
</evidence>
<name>A0ABP6FH52_9ACTN</name>
<keyword evidence="6" id="KW-1185">Reference proteome</keyword>
<feature type="domain" description="FAD/NAD(P)-binding" evidence="4">
    <location>
        <begin position="2"/>
        <end position="272"/>
    </location>
</feature>
<dbReference type="SUPFAM" id="SSF51905">
    <property type="entry name" value="FAD/NAD(P)-binding domain"/>
    <property type="match status" value="1"/>
</dbReference>
<dbReference type="RefSeq" id="WP_346154367.1">
    <property type="nucleotide sequence ID" value="NZ_BAAATE010000033.1"/>
</dbReference>
<evidence type="ECO:0000313" key="5">
    <source>
        <dbReference type="EMBL" id="GAA2691550.1"/>
    </source>
</evidence>
<accession>A0ABP6FH52</accession>
<evidence type="ECO:0000313" key="6">
    <source>
        <dbReference type="Proteomes" id="UP001501666"/>
    </source>
</evidence>
<evidence type="ECO:0000256" key="3">
    <source>
        <dbReference type="ARBA" id="ARBA00048132"/>
    </source>
</evidence>
<dbReference type="InterPro" id="IPR023753">
    <property type="entry name" value="FAD/NAD-binding_dom"/>
</dbReference>
<gene>
    <name evidence="5" type="ORF">GCM10010412_081880</name>
</gene>
<reference evidence="6" key="1">
    <citation type="journal article" date="2019" name="Int. J. Syst. Evol. Microbiol.">
        <title>The Global Catalogue of Microorganisms (GCM) 10K type strain sequencing project: providing services to taxonomists for standard genome sequencing and annotation.</title>
        <authorList>
            <consortium name="The Broad Institute Genomics Platform"/>
            <consortium name="The Broad Institute Genome Sequencing Center for Infectious Disease"/>
            <person name="Wu L."/>
            <person name="Ma J."/>
        </authorList>
    </citation>
    <scope>NUCLEOTIDE SEQUENCE [LARGE SCALE GENOMIC DNA]</scope>
    <source>
        <strain evidence="6">JCM 6835</strain>
    </source>
</reference>
<dbReference type="EMBL" id="BAAATE010000033">
    <property type="protein sequence ID" value="GAA2691550.1"/>
    <property type="molecule type" value="Genomic_DNA"/>
</dbReference>
<comment type="caution">
    <text evidence="5">The sequence shown here is derived from an EMBL/GenBank/DDBJ whole genome shotgun (WGS) entry which is preliminary data.</text>
</comment>
<dbReference type="Gene3D" id="3.50.50.60">
    <property type="entry name" value="FAD/NAD(P)-binding domain"/>
    <property type="match status" value="2"/>
</dbReference>
<dbReference type="Proteomes" id="UP001501666">
    <property type="component" value="Unassembled WGS sequence"/>
</dbReference>
<sequence length="306" mass="31878">MYEVIVVGGGPAGLSAALVLGRQRRRVLVIDAGRPRNAPAAEMHMYLGRDGGSPALLLADGRAELAAYPTVEVRRGRVVAAGGQTGAFTLALEDGGSEEAARLVLACGLTDLPVDVPGLRERWGRSVFHCPFCHGYETNGKTLAVIGNGADAMLAAYVADRYSTDVVLCTNGPSTMPEPVAAIMKAGDVTVIETPLTALEGELDALTLRFADGVELERQAVYHRAPTLPSTELAVQLGCALLPDGCVEVDEYGRTSVAGVYAAGDAAHLKAVPEPVTLVGPSAADGVRAAVWLEQELFRAGLPVPL</sequence>
<dbReference type="PRINTS" id="PR00469">
    <property type="entry name" value="PNDRDTASEII"/>
</dbReference>
<dbReference type="PRINTS" id="PR00368">
    <property type="entry name" value="FADPNR"/>
</dbReference>
<dbReference type="InterPro" id="IPR050097">
    <property type="entry name" value="Ferredoxin-NADP_redctase_2"/>
</dbReference>
<evidence type="ECO:0000259" key="4">
    <source>
        <dbReference type="Pfam" id="PF07992"/>
    </source>
</evidence>
<comment type="catalytic activity">
    <reaction evidence="3">
        <text>[thioredoxin]-dithiol + NADP(+) = [thioredoxin]-disulfide + NADPH + H(+)</text>
        <dbReference type="Rhea" id="RHEA:20345"/>
        <dbReference type="Rhea" id="RHEA-COMP:10698"/>
        <dbReference type="Rhea" id="RHEA-COMP:10700"/>
        <dbReference type="ChEBI" id="CHEBI:15378"/>
        <dbReference type="ChEBI" id="CHEBI:29950"/>
        <dbReference type="ChEBI" id="CHEBI:50058"/>
        <dbReference type="ChEBI" id="CHEBI:57783"/>
        <dbReference type="ChEBI" id="CHEBI:58349"/>
        <dbReference type="EC" id="1.8.1.9"/>
    </reaction>
</comment>
<dbReference type="InterPro" id="IPR036188">
    <property type="entry name" value="FAD/NAD-bd_sf"/>
</dbReference>
<evidence type="ECO:0000256" key="1">
    <source>
        <dbReference type="ARBA" id="ARBA00022630"/>
    </source>
</evidence>
<dbReference type="PANTHER" id="PTHR48105">
    <property type="entry name" value="THIOREDOXIN REDUCTASE 1-RELATED-RELATED"/>
    <property type="match status" value="1"/>
</dbReference>
<proteinExistence type="predicted"/>
<keyword evidence="2" id="KW-0560">Oxidoreductase</keyword>